<dbReference type="GO" id="GO:1990281">
    <property type="term" value="C:efflux pump complex"/>
    <property type="evidence" value="ECO:0007669"/>
    <property type="project" value="TreeGrafter"/>
</dbReference>
<organism evidence="1 2">
    <name type="scientific">Leeuwenhoekiella polynyae</name>
    <dbReference type="NCBI Taxonomy" id="1550906"/>
    <lineage>
        <taxon>Bacteria</taxon>
        <taxon>Pseudomonadati</taxon>
        <taxon>Bacteroidota</taxon>
        <taxon>Flavobacteriia</taxon>
        <taxon>Flavobacteriales</taxon>
        <taxon>Flavobacteriaceae</taxon>
        <taxon>Leeuwenhoekiella</taxon>
    </lineage>
</organism>
<evidence type="ECO:0000313" key="1">
    <source>
        <dbReference type="EMBL" id="RXG21739.1"/>
    </source>
</evidence>
<dbReference type="Proteomes" id="UP000289859">
    <property type="component" value="Unassembled WGS sequence"/>
</dbReference>
<comment type="caution">
    <text evidence="1">The sequence shown here is derived from an EMBL/GenBank/DDBJ whole genome shotgun (WGS) entry which is preliminary data.</text>
</comment>
<gene>
    <name evidence="1" type="ORF">DSM02_1984</name>
</gene>
<dbReference type="AlphaFoldDB" id="A0A4Q0P7M0"/>
<accession>A0A4Q0P7M0</accession>
<dbReference type="RefSeq" id="WP_128765446.1">
    <property type="nucleotide sequence ID" value="NZ_JBHUOO010000036.1"/>
</dbReference>
<keyword evidence="2" id="KW-1185">Reference proteome</keyword>
<dbReference type="OrthoDB" id="1435302at2"/>
<name>A0A4Q0P7M0_9FLAO</name>
<dbReference type="Gene3D" id="2.40.50.100">
    <property type="match status" value="1"/>
</dbReference>
<dbReference type="Gene3D" id="2.40.420.20">
    <property type="match status" value="1"/>
</dbReference>
<reference evidence="1 2" key="1">
    <citation type="submission" date="2018-07" db="EMBL/GenBank/DDBJ databases">
        <title>Leeuwenhoekiella genomics.</title>
        <authorList>
            <person name="Tahon G."/>
            <person name="Willems A."/>
        </authorList>
    </citation>
    <scope>NUCLEOTIDE SEQUENCE [LARGE SCALE GENOMIC DNA]</scope>
    <source>
        <strain evidence="1 2">LMG 29608</strain>
    </source>
</reference>
<dbReference type="PANTHER" id="PTHR30469">
    <property type="entry name" value="MULTIDRUG RESISTANCE PROTEIN MDTA"/>
    <property type="match status" value="1"/>
</dbReference>
<sequence>MNLKTILLLNLALCTCFLSCKKSEPTVNTKKAAIDVTTALVRRGDLQEYLTFNGVTIYQRKEDIRSNVTGYVTQMRYKVGDAIYNGQVFATVRTKEQDALRDAVKIDSSLARFIGSMALKSNASGIIKTLSVTKNDYIAEGDILASVVQPQSLAIQLNVPFENRNKIEIGLPCEILIPDGSHIAATITKKLATVDAFSQSQTYLIELPNTDLPEGLSVQVKLLDKESKDVLTIPKSALQTNELLTDYWVLKVEHDTLAVKTAVIPTLKNDTITGIIAEGLKPNDQVITQGAYQMQDSTFIKITN</sequence>
<dbReference type="EMBL" id="QOVK01000007">
    <property type="protein sequence ID" value="RXG21739.1"/>
    <property type="molecule type" value="Genomic_DNA"/>
</dbReference>
<proteinExistence type="predicted"/>
<dbReference type="GO" id="GO:0015562">
    <property type="term" value="F:efflux transmembrane transporter activity"/>
    <property type="evidence" value="ECO:0007669"/>
    <property type="project" value="TreeGrafter"/>
</dbReference>
<protein>
    <submittedName>
        <fullName evidence="1">Multidrug efflux pump subunit AcrA (Membrane-fusion protein)</fullName>
    </submittedName>
</protein>
<evidence type="ECO:0000313" key="2">
    <source>
        <dbReference type="Proteomes" id="UP000289859"/>
    </source>
</evidence>